<reference evidence="2" key="1">
    <citation type="journal article" date="2015" name="Nature">
        <title>Complex archaea that bridge the gap between prokaryotes and eukaryotes.</title>
        <authorList>
            <person name="Spang A."/>
            <person name="Saw J.H."/>
            <person name="Jorgensen S.L."/>
            <person name="Zaremba-Niedzwiedzka K."/>
            <person name="Martijn J."/>
            <person name="Lind A.E."/>
            <person name="van Eijk R."/>
            <person name="Schleper C."/>
            <person name="Guy L."/>
            <person name="Ettema T.J."/>
        </authorList>
    </citation>
    <scope>NUCLEOTIDE SEQUENCE</scope>
</reference>
<accession>A0A0F9I289</accession>
<proteinExistence type="predicted"/>
<dbReference type="AlphaFoldDB" id="A0A0F9I289"/>
<name>A0A0F9I289_9ZZZZ</name>
<dbReference type="Pfam" id="PF12705">
    <property type="entry name" value="PDDEXK_1"/>
    <property type="match status" value="1"/>
</dbReference>
<evidence type="ECO:0000313" key="2">
    <source>
        <dbReference type="EMBL" id="KKM21741.1"/>
    </source>
</evidence>
<gene>
    <name evidence="2" type="ORF">LCGC14_1632420</name>
</gene>
<dbReference type="Gene3D" id="3.90.320.10">
    <property type="match status" value="1"/>
</dbReference>
<protein>
    <recommendedName>
        <fullName evidence="1">PD-(D/E)XK endonuclease-like domain-containing protein</fullName>
    </recommendedName>
</protein>
<feature type="domain" description="PD-(D/E)XK endonuclease-like" evidence="1">
    <location>
        <begin position="4"/>
        <end position="195"/>
    </location>
</feature>
<organism evidence="2">
    <name type="scientific">marine sediment metagenome</name>
    <dbReference type="NCBI Taxonomy" id="412755"/>
    <lineage>
        <taxon>unclassified sequences</taxon>
        <taxon>metagenomes</taxon>
        <taxon>ecological metagenomes</taxon>
    </lineage>
</organism>
<comment type="caution">
    <text evidence="2">The sequence shown here is derived from an EMBL/GenBank/DDBJ whole genome shotgun (WGS) entry which is preliminary data.</text>
</comment>
<sequence length="314" mass="36425">VVDASKLKKLMSCPRDFFYTHVLGWQMEGFNINFAFGSAWHSGQEVIQTKGSTAEVVQEAYEAFILKLQQDTGLPLENLTQIHVSKNPESGLKGLAEYAAIWKDNPKETMYVEIAGTAPISDDRIFHVKLDTIKRRLKTGKIFSLEHKTTTRFSDSWQEKWQYDFQVGAYDHFLKCLFEPSEVEGVVINGAVFNKNKRQFPRFPIIITPEMWEMWIYEANHWWNYLEMNMRHLYETSPSDRVMVAFPRNSESCSKFGCNHPQLCTMKANPLQRMDTPPFGYCKKFWDPREREKGAVQKGSNVSIAIKKDLTEKP</sequence>
<dbReference type="InterPro" id="IPR038726">
    <property type="entry name" value="PDDEXK_AddAB-type"/>
</dbReference>
<feature type="non-terminal residue" evidence="2">
    <location>
        <position position="1"/>
    </location>
</feature>
<evidence type="ECO:0000259" key="1">
    <source>
        <dbReference type="Pfam" id="PF12705"/>
    </source>
</evidence>
<dbReference type="InterPro" id="IPR011604">
    <property type="entry name" value="PDDEXK-like_dom_sf"/>
</dbReference>
<dbReference type="EMBL" id="LAZR01013490">
    <property type="protein sequence ID" value="KKM21741.1"/>
    <property type="molecule type" value="Genomic_DNA"/>
</dbReference>